<sequence length="99" mass="11621">MKSCFFLIETIRVQKDSIINQKIVWFEFRKIHVDAFWQFSDSVSCSGAYHLNKIENLVVREQSQAKLGNTKEVIQRTCILFGPQLLEWGLLWAHYLCIA</sequence>
<gene>
    <name evidence="1" type="ORF">NPIL_617261</name>
</gene>
<protein>
    <submittedName>
        <fullName evidence="1">Uncharacterized protein</fullName>
    </submittedName>
</protein>
<dbReference type="Proteomes" id="UP000887013">
    <property type="component" value="Unassembled WGS sequence"/>
</dbReference>
<organism evidence="1 2">
    <name type="scientific">Nephila pilipes</name>
    <name type="common">Giant wood spider</name>
    <name type="synonym">Nephila maculata</name>
    <dbReference type="NCBI Taxonomy" id="299642"/>
    <lineage>
        <taxon>Eukaryota</taxon>
        <taxon>Metazoa</taxon>
        <taxon>Ecdysozoa</taxon>
        <taxon>Arthropoda</taxon>
        <taxon>Chelicerata</taxon>
        <taxon>Arachnida</taxon>
        <taxon>Araneae</taxon>
        <taxon>Araneomorphae</taxon>
        <taxon>Entelegynae</taxon>
        <taxon>Araneoidea</taxon>
        <taxon>Nephilidae</taxon>
        <taxon>Nephila</taxon>
    </lineage>
</organism>
<dbReference type="EMBL" id="BMAW01113796">
    <property type="protein sequence ID" value="GFT58815.1"/>
    <property type="molecule type" value="Genomic_DNA"/>
</dbReference>
<name>A0A8X6TUU2_NEPPI</name>
<reference evidence="1" key="1">
    <citation type="submission" date="2020-08" db="EMBL/GenBank/DDBJ databases">
        <title>Multicomponent nature underlies the extraordinary mechanical properties of spider dragline silk.</title>
        <authorList>
            <person name="Kono N."/>
            <person name="Nakamura H."/>
            <person name="Mori M."/>
            <person name="Yoshida Y."/>
            <person name="Ohtoshi R."/>
            <person name="Malay A.D."/>
            <person name="Moran D.A.P."/>
            <person name="Tomita M."/>
            <person name="Numata K."/>
            <person name="Arakawa K."/>
        </authorList>
    </citation>
    <scope>NUCLEOTIDE SEQUENCE</scope>
</reference>
<dbReference type="AlphaFoldDB" id="A0A8X6TUU2"/>
<accession>A0A8X6TUU2</accession>
<keyword evidence="2" id="KW-1185">Reference proteome</keyword>
<evidence type="ECO:0000313" key="2">
    <source>
        <dbReference type="Proteomes" id="UP000887013"/>
    </source>
</evidence>
<proteinExistence type="predicted"/>
<comment type="caution">
    <text evidence="1">The sequence shown here is derived from an EMBL/GenBank/DDBJ whole genome shotgun (WGS) entry which is preliminary data.</text>
</comment>
<evidence type="ECO:0000313" key="1">
    <source>
        <dbReference type="EMBL" id="GFT58815.1"/>
    </source>
</evidence>